<organism evidence="4 5">
    <name type="scientific">Brassica carinata</name>
    <name type="common">Ethiopian mustard</name>
    <name type="synonym">Abyssinian cabbage</name>
    <dbReference type="NCBI Taxonomy" id="52824"/>
    <lineage>
        <taxon>Eukaryota</taxon>
        <taxon>Viridiplantae</taxon>
        <taxon>Streptophyta</taxon>
        <taxon>Embryophyta</taxon>
        <taxon>Tracheophyta</taxon>
        <taxon>Spermatophyta</taxon>
        <taxon>Magnoliopsida</taxon>
        <taxon>eudicotyledons</taxon>
        <taxon>Gunneridae</taxon>
        <taxon>Pentapetalae</taxon>
        <taxon>rosids</taxon>
        <taxon>malvids</taxon>
        <taxon>Brassicales</taxon>
        <taxon>Brassicaceae</taxon>
        <taxon>Brassiceae</taxon>
        <taxon>Brassica</taxon>
    </lineage>
</organism>
<evidence type="ECO:0000313" key="5">
    <source>
        <dbReference type="Proteomes" id="UP000886595"/>
    </source>
</evidence>
<gene>
    <name evidence="4" type="ORF">Bca52824_031250</name>
</gene>
<protein>
    <recommendedName>
        <fullName evidence="3">Bifunctional inhibitor/plant lipid transfer protein/seed storage helical domain-containing protein</fullName>
    </recommendedName>
</protein>
<dbReference type="InterPro" id="IPR036312">
    <property type="entry name" value="Bifun_inhib/LTP/seed_sf"/>
</dbReference>
<reference evidence="4 5" key="1">
    <citation type="submission" date="2020-02" db="EMBL/GenBank/DDBJ databases">
        <authorList>
            <person name="Ma Q."/>
            <person name="Huang Y."/>
            <person name="Song X."/>
            <person name="Pei D."/>
        </authorList>
    </citation>
    <scope>NUCLEOTIDE SEQUENCE [LARGE SCALE GENOMIC DNA]</scope>
    <source>
        <strain evidence="4">Sxm20200214</strain>
        <tissue evidence="4">Leaf</tissue>
    </source>
</reference>
<dbReference type="Proteomes" id="UP000886595">
    <property type="component" value="Unassembled WGS sequence"/>
</dbReference>
<dbReference type="InterPro" id="IPR033872">
    <property type="entry name" value="nsLTP2"/>
</dbReference>
<comment type="caution">
    <text evidence="4">The sequence shown here is derived from an EMBL/GenBank/DDBJ whole genome shotgun (WGS) entry which is preliminary data.</text>
</comment>
<evidence type="ECO:0000256" key="1">
    <source>
        <dbReference type="ARBA" id="ARBA00022448"/>
    </source>
</evidence>
<keyword evidence="2" id="KW-0446">Lipid-binding</keyword>
<keyword evidence="5" id="KW-1185">Reference proteome</keyword>
<feature type="domain" description="Bifunctional inhibitor/plant lipid transfer protein/seed storage helical" evidence="3">
    <location>
        <begin position="20"/>
        <end position="81"/>
    </location>
</feature>
<name>A0A8X7S8R1_BRACI</name>
<dbReference type="PANTHER" id="PTHR33214">
    <property type="entry name" value="BIFUNCTIONAL INHIBITOR/LIPID-TRANSFER PROTEIN/SEED STORAGE 2S ALBUMIN SUPERFAMILY PROTEIN"/>
    <property type="match status" value="1"/>
</dbReference>
<evidence type="ECO:0000313" key="4">
    <source>
        <dbReference type="EMBL" id="KAG2302599.1"/>
    </source>
</evidence>
<dbReference type="GO" id="GO:0006869">
    <property type="term" value="P:lipid transport"/>
    <property type="evidence" value="ECO:0007669"/>
    <property type="project" value="InterPro"/>
</dbReference>
<dbReference type="OrthoDB" id="665742at2759"/>
<dbReference type="Pfam" id="PF00234">
    <property type="entry name" value="Tryp_alpha_amyl"/>
    <property type="match status" value="1"/>
</dbReference>
<sequence length="81" mass="8940">MSLHLTNVVVEEEIKVTCVPTELSPCLPAVQTRSNPSTECCVKLKEQQSCLCGYIYKPVFGPYLKNAQNVLMTCGVPYPTC</sequence>
<dbReference type="Gene3D" id="1.10.110.10">
    <property type="entry name" value="Plant lipid-transfer and hydrophobic proteins"/>
    <property type="match status" value="1"/>
</dbReference>
<dbReference type="PANTHER" id="PTHR33214:SF47">
    <property type="entry name" value="BIFUNCTIONAL INHIBITOR_LIPID-TRANSFER PROTEIN_SEED STORAGE 2S ALBUMIN SUPERFAMILY PROTEIN"/>
    <property type="match status" value="1"/>
</dbReference>
<dbReference type="GO" id="GO:0008289">
    <property type="term" value="F:lipid binding"/>
    <property type="evidence" value="ECO:0007669"/>
    <property type="project" value="UniProtKB-KW"/>
</dbReference>
<accession>A0A8X7S8R1</accession>
<dbReference type="CDD" id="cd01959">
    <property type="entry name" value="nsLTP2"/>
    <property type="match status" value="1"/>
</dbReference>
<dbReference type="SUPFAM" id="SSF47699">
    <property type="entry name" value="Bifunctional inhibitor/lipid-transfer protein/seed storage 2S albumin"/>
    <property type="match status" value="1"/>
</dbReference>
<dbReference type="InterPro" id="IPR016140">
    <property type="entry name" value="Bifunc_inhib/LTP/seed_store"/>
</dbReference>
<evidence type="ECO:0000259" key="3">
    <source>
        <dbReference type="Pfam" id="PF00234"/>
    </source>
</evidence>
<dbReference type="AlphaFoldDB" id="A0A8X7S8R1"/>
<keyword evidence="1" id="KW-0813">Transport</keyword>
<proteinExistence type="predicted"/>
<evidence type="ECO:0000256" key="2">
    <source>
        <dbReference type="ARBA" id="ARBA00023121"/>
    </source>
</evidence>
<dbReference type="EMBL" id="JAAMPC010000007">
    <property type="protein sequence ID" value="KAG2302599.1"/>
    <property type="molecule type" value="Genomic_DNA"/>
</dbReference>